<organism evidence="3 4">
    <name type="scientific">Falsochrobactrum tianjinense</name>
    <dbReference type="NCBI Taxonomy" id="2706015"/>
    <lineage>
        <taxon>Bacteria</taxon>
        <taxon>Pseudomonadati</taxon>
        <taxon>Pseudomonadota</taxon>
        <taxon>Alphaproteobacteria</taxon>
        <taxon>Hyphomicrobiales</taxon>
        <taxon>Brucellaceae</taxon>
        <taxon>Falsochrobactrum</taxon>
    </lineage>
</organism>
<protein>
    <submittedName>
        <fullName evidence="3">SDR family oxidoreductase</fullName>
    </submittedName>
</protein>
<proteinExistence type="inferred from homology"/>
<dbReference type="GO" id="GO:0016491">
    <property type="term" value="F:oxidoreductase activity"/>
    <property type="evidence" value="ECO:0007669"/>
    <property type="project" value="UniProtKB-KW"/>
</dbReference>
<evidence type="ECO:0000256" key="1">
    <source>
        <dbReference type="ARBA" id="ARBA00006484"/>
    </source>
</evidence>
<dbReference type="RefSeq" id="WP_217678876.1">
    <property type="nucleotide sequence ID" value="NZ_JAHRVA010000008.1"/>
</dbReference>
<dbReference type="Pfam" id="PF00106">
    <property type="entry name" value="adh_short"/>
    <property type="match status" value="1"/>
</dbReference>
<dbReference type="EMBL" id="JAHRVA010000008">
    <property type="protein sequence ID" value="MBV2144892.1"/>
    <property type="molecule type" value="Genomic_DNA"/>
</dbReference>
<dbReference type="AlphaFoldDB" id="A0A949PP97"/>
<keyword evidence="4" id="KW-1185">Reference proteome</keyword>
<dbReference type="InterPro" id="IPR002347">
    <property type="entry name" value="SDR_fam"/>
</dbReference>
<keyword evidence="2" id="KW-0560">Oxidoreductase</keyword>
<accession>A0A949PP97</accession>
<reference evidence="3 4" key="1">
    <citation type="submission" date="2021-06" db="EMBL/GenBank/DDBJ databases">
        <title>Falsochrobactrum tianjin sp.nov., a new petroleum-degrading bacteria isolated from oily soils.</title>
        <authorList>
            <person name="Chen G."/>
            <person name="Chen H."/>
            <person name="Tian J."/>
            <person name="Qing J."/>
            <person name="Zhong L."/>
            <person name="Ma W."/>
            <person name="Song Y."/>
            <person name="Cui X."/>
            <person name="Yan B."/>
        </authorList>
    </citation>
    <scope>NUCLEOTIDE SEQUENCE [LARGE SCALE GENOMIC DNA]</scope>
    <source>
        <strain evidence="3 4">TDYN1</strain>
    </source>
</reference>
<gene>
    <name evidence="3" type="ORF">KUG47_15440</name>
</gene>
<evidence type="ECO:0000313" key="3">
    <source>
        <dbReference type="EMBL" id="MBV2144892.1"/>
    </source>
</evidence>
<name>A0A949PP97_9HYPH</name>
<evidence type="ECO:0000256" key="2">
    <source>
        <dbReference type="ARBA" id="ARBA00023002"/>
    </source>
</evidence>
<dbReference type="InterPro" id="IPR020904">
    <property type="entry name" value="Sc_DH/Rdtase_CS"/>
</dbReference>
<comment type="caution">
    <text evidence="3">The sequence shown here is derived from an EMBL/GenBank/DDBJ whole genome shotgun (WGS) entry which is preliminary data.</text>
</comment>
<sequence length="246" mass="26190">MGQYETALVTGASSGIGRAIALELASAGLKVLALGRDQIALESLCSAAPGIVPVVSDLADISDVYRKIEGETIDVLVNNAGLLTTSASLVDLSEDDIDAMIDINVRSVFKLTRHVLKSMVERRRGHIFFTGSSGGLAPHPNSSVYGATKAAVSLFSSALRCDLLGLPIRVTELVPGRVQTNLYRTALGDEAAQKKLYDDFEAIQPEHMARLLRAALDLPDYIDVTRLEVMPTGQAVGGAQISKLSR</sequence>
<dbReference type="Proteomes" id="UP000752297">
    <property type="component" value="Unassembled WGS sequence"/>
</dbReference>
<dbReference type="PANTHER" id="PTHR42901">
    <property type="entry name" value="ALCOHOL DEHYDROGENASE"/>
    <property type="match status" value="1"/>
</dbReference>
<evidence type="ECO:0000313" key="4">
    <source>
        <dbReference type="Proteomes" id="UP000752297"/>
    </source>
</evidence>
<dbReference type="PANTHER" id="PTHR42901:SF1">
    <property type="entry name" value="ALCOHOL DEHYDROGENASE"/>
    <property type="match status" value="1"/>
</dbReference>
<dbReference type="PROSITE" id="PS00061">
    <property type="entry name" value="ADH_SHORT"/>
    <property type="match status" value="1"/>
</dbReference>
<comment type="similarity">
    <text evidence="1">Belongs to the short-chain dehydrogenases/reductases (SDR) family.</text>
</comment>